<dbReference type="PANTHER" id="PTHR43817:SF1">
    <property type="entry name" value="HYDROLASE, FAMILY 43, PUTATIVE (AFU_ORTHOLOGUE AFUA_3G01660)-RELATED"/>
    <property type="match status" value="1"/>
</dbReference>
<sequence>MCLARIVLRVGGREKALRVSDVQLLVWMPFSPIAPVGSRPGFSEQGTIMKRLRWCLFWGVVFSVFATVLAQSRTLEEGWESPPREARLRAYWWWLNGCVTREAITRDLEEMKAKGFGGALVCDADGSSQDGNERAPHGPDFFSPEWRELFRHTLREADRLGLEISLNIQSGWNLGGPVVPAEDATKKLVWSELRVSGPAIFRQKLPQPASRDGYYRDAIVVAYPVKPPANNTIDVRISASSAQPSHPVEDLVDNNPETFWVSAGNQPGKGPSPDHPEWIEFRFTSPVKIERLLLRPRPMYGPHACRLDVSRDGREFRPVGEFTLENPREDFTWSTEPVEGLVFRLVILGAYDRGSLEKPRNVQICELRLSGAGQQWPQQSTRRPIRNWAEKAGYRPLHFSAPDTTPLLEEDEPIPGEEDTTPDQVLDLTDKLAEDGTLTWQVPEGTWEILRFGYTIGDRAYVSTCSEGWEGYALDVLDAGAFQRYWDRVVEVLLADAGPYKGRTLKYLHTDSWEIEPFNWTPTLPEEFERRRGYSITPWMPVLAGRIVGDRRASHRFLYDFRRTVGDLVIDHHYRPFRDNAHKHGLEIHPESGGPHAVPIDAQQCLGFNDVPMSEFWAWSWRHRIGDANRFFVKQPASAAHTYGRRLVAAEGFTTIGPHWQETLWDNLKPSFDKACCEGFNLLFWHAFVCSPQEHGLPGLQYFAGTHLNPNVTWWAKSKPFFDYINRCQFMLQQGLFVADVCYYYGDHVPNFAQHKRSDPARILPGYDYDVITAEALLTRARVEAGRIVLPDGMSYRLLVLPSHGVISLPVLRKVADLAQAGAVIVGPRPKESPSLSDDESEHRRLVAELWDKGKVISDRTAREVLQTLGIPPDCEFVGGDPESDLDYIHRRAGEVDIYFVANRNPRPEQVTAIFRVSGKAPELWNAVTGERQFARVYTEHEGRTSVPLNFGPCGSWFVIFREPTSRHPAERGPAFPQWNALAKIAGPWRVSFDPKWGGPGTVIFEKLDSWTEHSEPGIRYYSGTAIYENEFEVPESWMTTEACQLWLDLGSVRELAEVFVNGRSCGVVWAPPFRVDIGGAIRAGKNRLRIEVVNFWPNRIIGDASLPAEKRLTRTNIRKLTADTKLMPSGLFGPVQIGRLQ</sequence>
<dbReference type="SUPFAM" id="SSF49785">
    <property type="entry name" value="Galactose-binding domain-like"/>
    <property type="match status" value="2"/>
</dbReference>
<feature type="domain" description="F5/8 type C" evidence="5">
    <location>
        <begin position="237"/>
        <end position="350"/>
    </location>
</feature>
<evidence type="ECO:0000256" key="1">
    <source>
        <dbReference type="ARBA" id="ARBA00007401"/>
    </source>
</evidence>
<evidence type="ECO:0000313" key="7">
    <source>
        <dbReference type="EMBL" id="ASV73682.1"/>
    </source>
</evidence>
<protein>
    <submittedName>
        <fullName evidence="7">Alpha-L-arabinofuranosidase II</fullName>
        <ecNumber evidence="7">3.2.1.55</ecNumber>
    </submittedName>
</protein>
<dbReference type="RefSeq" id="WP_095414206.1">
    <property type="nucleotide sequence ID" value="NZ_CP018477.1"/>
</dbReference>
<dbReference type="InterPro" id="IPR000421">
    <property type="entry name" value="FA58C"/>
</dbReference>
<keyword evidence="7" id="KW-0326">Glycosidase</keyword>
<dbReference type="Pfam" id="PF00754">
    <property type="entry name" value="F5_F8_type_C"/>
    <property type="match status" value="1"/>
</dbReference>
<organism evidence="7 8">
    <name type="scientific">Thermogutta terrifontis</name>
    <dbReference type="NCBI Taxonomy" id="1331910"/>
    <lineage>
        <taxon>Bacteria</taxon>
        <taxon>Pseudomonadati</taxon>
        <taxon>Planctomycetota</taxon>
        <taxon>Planctomycetia</taxon>
        <taxon>Pirellulales</taxon>
        <taxon>Thermoguttaceae</taxon>
        <taxon>Thermogutta</taxon>
    </lineage>
</organism>
<proteinExistence type="inferred from homology"/>
<keyword evidence="3 7" id="KW-0378">Hydrolase</keyword>
<dbReference type="PANTHER" id="PTHR43817">
    <property type="entry name" value="GLYCOSYL HYDROLASE"/>
    <property type="match status" value="1"/>
</dbReference>
<dbReference type="Proteomes" id="UP000215086">
    <property type="component" value="Chromosome"/>
</dbReference>
<dbReference type="OrthoDB" id="9761519at2"/>
<evidence type="ECO:0000256" key="2">
    <source>
        <dbReference type="ARBA" id="ARBA00022729"/>
    </source>
</evidence>
<evidence type="ECO:0000259" key="5">
    <source>
        <dbReference type="Pfam" id="PF00754"/>
    </source>
</evidence>
<feature type="compositionally biased region" description="Acidic residues" evidence="4">
    <location>
        <begin position="408"/>
        <end position="421"/>
    </location>
</feature>
<dbReference type="CDD" id="cd03143">
    <property type="entry name" value="A4_beta-galactosidase_middle_domain"/>
    <property type="match status" value="1"/>
</dbReference>
<comment type="similarity">
    <text evidence="1">Belongs to the glycosyl hydrolase 2 family.</text>
</comment>
<feature type="region of interest" description="Disordered" evidence="4">
    <location>
        <begin position="402"/>
        <end position="421"/>
    </location>
</feature>
<accession>A0A286RCI8</accession>
<feature type="domain" description="Glycosyl hydrolases family 2 sugar binding" evidence="6">
    <location>
        <begin position="1014"/>
        <end position="1105"/>
    </location>
</feature>
<evidence type="ECO:0000313" key="8">
    <source>
        <dbReference type="Proteomes" id="UP000215086"/>
    </source>
</evidence>
<dbReference type="AlphaFoldDB" id="A0A286RCI8"/>
<evidence type="ECO:0000256" key="3">
    <source>
        <dbReference type="ARBA" id="ARBA00022801"/>
    </source>
</evidence>
<reference evidence="7 8" key="1">
    <citation type="journal article" name="Front. Microbiol.">
        <title>Sugar Metabolism of the First Thermophilic Planctomycete Thermogutta terrifontis: Comparative Genomic and Transcriptomic Approaches.</title>
        <authorList>
            <person name="Elcheninov A.G."/>
            <person name="Menzel P."/>
            <person name="Gudbergsdottir S.R."/>
            <person name="Slesarev A.I."/>
            <person name="Kadnikov V.V."/>
            <person name="Krogh A."/>
            <person name="Bonch-Osmolovskaya E.A."/>
            <person name="Peng X."/>
            <person name="Kublanov I.V."/>
        </authorList>
    </citation>
    <scope>NUCLEOTIDE SEQUENCE [LARGE SCALE GENOMIC DNA]</scope>
    <source>
        <strain evidence="7 8">R1</strain>
    </source>
</reference>
<dbReference type="GO" id="GO:0005975">
    <property type="term" value="P:carbohydrate metabolic process"/>
    <property type="evidence" value="ECO:0007669"/>
    <property type="project" value="InterPro"/>
</dbReference>
<dbReference type="InterPro" id="IPR006104">
    <property type="entry name" value="Glyco_hydro_2_N"/>
</dbReference>
<dbReference type="Pfam" id="PF17132">
    <property type="entry name" value="Glyco_hydro_106"/>
    <property type="match status" value="1"/>
</dbReference>
<evidence type="ECO:0000256" key="4">
    <source>
        <dbReference type="SAM" id="MobiDB-lite"/>
    </source>
</evidence>
<dbReference type="EC" id="3.2.1.55" evidence="7"/>
<dbReference type="KEGG" id="ttf:THTE_1080"/>
<gene>
    <name evidence="7" type="ORF">THTE_1080</name>
</gene>
<dbReference type="Gene3D" id="2.60.120.260">
    <property type="entry name" value="Galactose-binding domain-like"/>
    <property type="match status" value="2"/>
</dbReference>
<dbReference type="GO" id="GO:0046556">
    <property type="term" value="F:alpha-L-arabinofuranosidase activity"/>
    <property type="evidence" value="ECO:0007669"/>
    <property type="project" value="UniProtKB-EC"/>
</dbReference>
<name>A0A286RCI8_9BACT</name>
<dbReference type="NCBIfam" id="NF045579">
    <property type="entry name" value="rhamnoside_JR"/>
    <property type="match status" value="1"/>
</dbReference>
<dbReference type="InterPro" id="IPR008979">
    <property type="entry name" value="Galactose-bd-like_sf"/>
</dbReference>
<dbReference type="Pfam" id="PF02837">
    <property type="entry name" value="Glyco_hydro_2_N"/>
    <property type="match status" value="1"/>
</dbReference>
<dbReference type="EMBL" id="CP018477">
    <property type="protein sequence ID" value="ASV73682.1"/>
    <property type="molecule type" value="Genomic_DNA"/>
</dbReference>
<evidence type="ECO:0000259" key="6">
    <source>
        <dbReference type="Pfam" id="PF02837"/>
    </source>
</evidence>
<keyword evidence="2" id="KW-0732">Signal</keyword>
<keyword evidence="8" id="KW-1185">Reference proteome</keyword>